<feature type="domain" description="UDP-galactopyranose mutase C-terminal" evidence="6">
    <location>
        <begin position="148"/>
        <end position="359"/>
    </location>
</feature>
<evidence type="ECO:0000313" key="8">
    <source>
        <dbReference type="Proteomes" id="UP001501645"/>
    </source>
</evidence>
<reference evidence="8" key="1">
    <citation type="journal article" date="2019" name="Int. J. Syst. Evol. Microbiol.">
        <title>The Global Catalogue of Microorganisms (GCM) 10K type strain sequencing project: providing services to taxonomists for standard genome sequencing and annotation.</title>
        <authorList>
            <consortium name="The Broad Institute Genomics Platform"/>
            <consortium name="The Broad Institute Genome Sequencing Center for Infectious Disease"/>
            <person name="Wu L."/>
            <person name="Ma J."/>
        </authorList>
    </citation>
    <scope>NUCLEOTIDE SEQUENCE [LARGE SCALE GENOMIC DNA]</scope>
    <source>
        <strain evidence="8">JCM 18537</strain>
    </source>
</reference>
<keyword evidence="5" id="KW-0413">Isomerase</keyword>
<evidence type="ECO:0000256" key="5">
    <source>
        <dbReference type="ARBA" id="ARBA00023235"/>
    </source>
</evidence>
<evidence type="ECO:0000256" key="3">
    <source>
        <dbReference type="ARBA" id="ARBA00022630"/>
    </source>
</evidence>
<evidence type="ECO:0000256" key="2">
    <source>
        <dbReference type="ARBA" id="ARBA00009321"/>
    </source>
</evidence>
<dbReference type="Proteomes" id="UP001501645">
    <property type="component" value="Unassembled WGS sequence"/>
</dbReference>
<dbReference type="PANTHER" id="PTHR21197">
    <property type="entry name" value="UDP-GALACTOPYRANOSE MUTASE"/>
    <property type="match status" value="1"/>
</dbReference>
<evidence type="ECO:0000256" key="1">
    <source>
        <dbReference type="ARBA" id="ARBA00001974"/>
    </source>
</evidence>
<dbReference type="InterPro" id="IPR015899">
    <property type="entry name" value="UDP-GalPyranose_mutase_C"/>
</dbReference>
<evidence type="ECO:0000313" key="7">
    <source>
        <dbReference type="EMBL" id="GAA4769345.1"/>
    </source>
</evidence>
<comment type="caution">
    <text evidence="7">The sequence shown here is derived from an EMBL/GenBank/DDBJ whole genome shotgun (WGS) entry which is preliminary data.</text>
</comment>
<dbReference type="EMBL" id="BAABKO010000001">
    <property type="protein sequence ID" value="GAA4769345.1"/>
    <property type="molecule type" value="Genomic_DNA"/>
</dbReference>
<dbReference type="SUPFAM" id="SSF54373">
    <property type="entry name" value="FAD-linked reductases, C-terminal domain"/>
    <property type="match status" value="1"/>
</dbReference>
<dbReference type="Pfam" id="PF13450">
    <property type="entry name" value="NAD_binding_8"/>
    <property type="match status" value="1"/>
</dbReference>
<dbReference type="Pfam" id="PF03275">
    <property type="entry name" value="GLF"/>
    <property type="match status" value="1"/>
</dbReference>
<keyword evidence="4" id="KW-0274">FAD</keyword>
<dbReference type="PANTHER" id="PTHR21197:SF0">
    <property type="entry name" value="UDP-GALACTOPYRANOSE MUTASE"/>
    <property type="match status" value="1"/>
</dbReference>
<organism evidence="7 8">
    <name type="scientific">Microbacterium gilvum</name>
    <dbReference type="NCBI Taxonomy" id="1336204"/>
    <lineage>
        <taxon>Bacteria</taxon>
        <taxon>Bacillati</taxon>
        <taxon>Actinomycetota</taxon>
        <taxon>Actinomycetes</taxon>
        <taxon>Micrococcales</taxon>
        <taxon>Microbacteriaceae</taxon>
        <taxon>Microbacterium</taxon>
    </lineage>
</organism>
<accession>A0ABP8ZY12</accession>
<dbReference type="SUPFAM" id="SSF51971">
    <property type="entry name" value="Nucleotide-binding domain"/>
    <property type="match status" value="1"/>
</dbReference>
<name>A0ABP8ZY12_9MICO</name>
<keyword evidence="8" id="KW-1185">Reference proteome</keyword>
<proteinExistence type="inferred from homology"/>
<dbReference type="InterPro" id="IPR004379">
    <property type="entry name" value="UDP-GALP_mutase"/>
</dbReference>
<protein>
    <submittedName>
        <fullName evidence="7">UDP-galactopyranose mutase</fullName>
    </submittedName>
</protein>
<evidence type="ECO:0000256" key="4">
    <source>
        <dbReference type="ARBA" id="ARBA00022827"/>
    </source>
</evidence>
<evidence type="ECO:0000259" key="6">
    <source>
        <dbReference type="Pfam" id="PF03275"/>
    </source>
</evidence>
<dbReference type="NCBIfam" id="TIGR00031">
    <property type="entry name" value="UDP-GALP_mutase"/>
    <property type="match status" value="1"/>
</dbReference>
<comment type="cofactor">
    <cofactor evidence="1">
        <name>FAD</name>
        <dbReference type="ChEBI" id="CHEBI:57692"/>
    </cofactor>
</comment>
<comment type="similarity">
    <text evidence="2">Belongs to the UDP-galactopyranose/dTDP-fucopyranose mutase family.</text>
</comment>
<dbReference type="Gene3D" id="3.40.50.720">
    <property type="entry name" value="NAD(P)-binding Rossmann-like Domain"/>
    <property type="match status" value="3"/>
</dbReference>
<dbReference type="RefSeq" id="WP_345436845.1">
    <property type="nucleotide sequence ID" value="NZ_BAABKO010000001.1"/>
</dbReference>
<keyword evidence="3" id="KW-0285">Flavoprotein</keyword>
<sequence>MDLLVVGSGFFGLTIAERAAEAGRRVTVIDRRHHIGGNAYSEKEPETGIEVHRYGAHLFHTSNEKVWEYVNRFTTFTDYVHRVYTSHSGVVYPMPVNLGTINQFFQAAYSPDEARALVKEQAGEFDVKTARNFEEKGIALVGRPLFEAFFRDYTAKQWQTDPQKLSGDIISRLPVRYTYDNRYFNDTHEGLPTDGYTAWLERMADHPNIDVRLNVDFFDETQPLNKKALVGQVPIVYTGPVDRYFDDAEGALSWRTLDFEEEVLDVGDFQGTSVMNYPDADVPFTRIHEFKHFHPERKDVYPADRTVIMREFSRFAERADEPYYPVNTDDDRARLLAYRELAKGEKDVHFGGRLGTYQYLDMHMAIGSALSMWQNQLNG</sequence>
<gene>
    <name evidence="7" type="primary">glf</name>
    <name evidence="7" type="ORF">GCM10023351_11350</name>
</gene>